<dbReference type="Pfam" id="PF01420">
    <property type="entry name" value="Methylase_S"/>
    <property type="match status" value="1"/>
</dbReference>
<proteinExistence type="inferred from homology"/>
<gene>
    <name evidence="5" type="ORF">NCTC10359_01599</name>
</gene>
<dbReference type="GO" id="GO:0009307">
    <property type="term" value="P:DNA restriction-modification system"/>
    <property type="evidence" value="ECO:0007669"/>
    <property type="project" value="UniProtKB-KW"/>
</dbReference>
<dbReference type="Gene3D" id="3.90.220.20">
    <property type="entry name" value="DNA methylase specificity domains"/>
    <property type="match status" value="1"/>
</dbReference>
<keyword evidence="3" id="KW-0238">DNA-binding</keyword>
<dbReference type="RefSeq" id="WP_258556909.1">
    <property type="nucleotide sequence ID" value="NZ_UGQU01000002.1"/>
</dbReference>
<dbReference type="CDD" id="cd17255">
    <property type="entry name" value="RMtype1_S_Fco49512ORF2615P-TRD2-CR2_like"/>
    <property type="match status" value="1"/>
</dbReference>
<dbReference type="SUPFAM" id="SSF116734">
    <property type="entry name" value="DNA methylase specificity domain"/>
    <property type="match status" value="1"/>
</dbReference>
<dbReference type="InterPro" id="IPR000055">
    <property type="entry name" value="Restrct_endonuc_typeI_TRD"/>
</dbReference>
<dbReference type="PANTHER" id="PTHR43140:SF1">
    <property type="entry name" value="TYPE I RESTRICTION ENZYME ECOKI SPECIFICITY SUBUNIT"/>
    <property type="match status" value="1"/>
</dbReference>
<dbReference type="EMBL" id="UGQU01000002">
    <property type="protein sequence ID" value="STZ63179.1"/>
    <property type="molecule type" value="Genomic_DNA"/>
</dbReference>
<dbReference type="GO" id="GO:0003677">
    <property type="term" value="F:DNA binding"/>
    <property type="evidence" value="ECO:0007669"/>
    <property type="project" value="UniProtKB-KW"/>
</dbReference>
<dbReference type="REBASE" id="405891">
    <property type="entry name" value="S2.Mla10359ORF1600P"/>
</dbReference>
<feature type="domain" description="Type I restriction modification DNA specificity" evidence="4">
    <location>
        <begin position="15"/>
        <end position="169"/>
    </location>
</feature>
<dbReference type="InterPro" id="IPR051212">
    <property type="entry name" value="Type-I_RE_S_subunit"/>
</dbReference>
<dbReference type="AlphaFoldDB" id="A0A378TQN9"/>
<sequence>MHTFIKNLLNEQSVEWKTLGEVAELKRGRVMSKEYLADNKGNYPVYSSQTANNGEIGKINTFDFEGEFVTWTTDGANAGTVFYRNGKFSITNVCGLIILNNNNQLNYKFIYHWLCIEAKKYVYSGMGNPKLMSNQMEKVKIPIPPLEIQQKIAQILDAFTAVTAELTAELT</sequence>
<name>A0A378TQN9_MORLA</name>
<evidence type="ECO:0000313" key="6">
    <source>
        <dbReference type="Proteomes" id="UP000254437"/>
    </source>
</evidence>
<dbReference type="Proteomes" id="UP000254437">
    <property type="component" value="Unassembled WGS sequence"/>
</dbReference>
<keyword evidence="2" id="KW-0680">Restriction system</keyword>
<comment type="similarity">
    <text evidence="1">Belongs to the type-I restriction system S methylase family.</text>
</comment>
<evidence type="ECO:0000256" key="2">
    <source>
        <dbReference type="ARBA" id="ARBA00022747"/>
    </source>
</evidence>
<evidence type="ECO:0000259" key="4">
    <source>
        <dbReference type="Pfam" id="PF01420"/>
    </source>
</evidence>
<organism evidence="5 6">
    <name type="scientific">Moraxella lacunata</name>
    <dbReference type="NCBI Taxonomy" id="477"/>
    <lineage>
        <taxon>Bacteria</taxon>
        <taxon>Pseudomonadati</taxon>
        <taxon>Pseudomonadota</taxon>
        <taxon>Gammaproteobacteria</taxon>
        <taxon>Moraxellales</taxon>
        <taxon>Moraxellaceae</taxon>
        <taxon>Moraxella</taxon>
    </lineage>
</organism>
<evidence type="ECO:0000256" key="1">
    <source>
        <dbReference type="ARBA" id="ARBA00010923"/>
    </source>
</evidence>
<reference evidence="5 6" key="1">
    <citation type="submission" date="2018-06" db="EMBL/GenBank/DDBJ databases">
        <authorList>
            <consortium name="Pathogen Informatics"/>
            <person name="Doyle S."/>
        </authorList>
    </citation>
    <scope>NUCLEOTIDE SEQUENCE [LARGE SCALE GENOMIC DNA]</scope>
    <source>
        <strain evidence="5 6">NCTC10359</strain>
    </source>
</reference>
<protein>
    <submittedName>
        <fullName evidence="5">Type I restriction enzyme specificity protein MPN_089</fullName>
    </submittedName>
</protein>
<accession>A0A378TQN9</accession>
<evidence type="ECO:0000313" key="5">
    <source>
        <dbReference type="EMBL" id="STZ63179.1"/>
    </source>
</evidence>
<dbReference type="InterPro" id="IPR044946">
    <property type="entry name" value="Restrct_endonuc_typeI_TRD_sf"/>
</dbReference>
<evidence type="ECO:0000256" key="3">
    <source>
        <dbReference type="ARBA" id="ARBA00023125"/>
    </source>
</evidence>
<dbReference type="PANTHER" id="PTHR43140">
    <property type="entry name" value="TYPE-1 RESTRICTION ENZYME ECOKI SPECIFICITY PROTEIN"/>
    <property type="match status" value="1"/>
</dbReference>